<dbReference type="SUPFAM" id="SSF56935">
    <property type="entry name" value="Porins"/>
    <property type="match status" value="1"/>
</dbReference>
<evidence type="ECO:0000313" key="1">
    <source>
        <dbReference type="EMBL" id="CAA6824820.1"/>
    </source>
</evidence>
<dbReference type="AlphaFoldDB" id="A0A6S6U6D5"/>
<gene>
    <name evidence="1" type="ORF">HELGO_WM6967</name>
</gene>
<organism evidence="1">
    <name type="scientific">uncultured Sulfurovum sp</name>
    <dbReference type="NCBI Taxonomy" id="269237"/>
    <lineage>
        <taxon>Bacteria</taxon>
        <taxon>Pseudomonadati</taxon>
        <taxon>Campylobacterota</taxon>
        <taxon>Epsilonproteobacteria</taxon>
        <taxon>Campylobacterales</taxon>
        <taxon>Sulfurovaceae</taxon>
        <taxon>Sulfurovum</taxon>
        <taxon>environmental samples</taxon>
    </lineage>
</organism>
<reference evidence="1" key="1">
    <citation type="submission" date="2020-01" db="EMBL/GenBank/DDBJ databases">
        <authorList>
            <person name="Meier V. D."/>
            <person name="Meier V D."/>
        </authorList>
    </citation>
    <scope>NUCLEOTIDE SEQUENCE</scope>
    <source>
        <strain evidence="1">HLG_WM_MAG_05</strain>
    </source>
</reference>
<sequence length="315" mass="36547">MKYLFVILLSFSLTYAKEPKDYGWNIPNTPVYVGGYVDAVYDESNEENFLFDDIALLVSASTERFDFLSEVEISHLALDGKSDNNTNLRVNMERLQVTYHLNNKQRLTLGRFNSDIGYWNQTLVNILQDSTTYPHMIKHLFPKATTGLMYQNSLNSEDSYSIMLQNNKDIGLEDDSIVVDRHMAINYEKAYDDFSWRVAGGFYRELDGSEAGYAGLAFEYELDDFSIQSELFTQQSKGLSKPYSVYIQPVWYYDDKQSVVLRLERYKDEVLNANEGIVLLGYAYRPWSNMALKGEYVYHTKEPLNRFVYSVSVMF</sequence>
<protein>
    <recommendedName>
        <fullName evidence="2">Phosphate-selective porin O and P</fullName>
    </recommendedName>
</protein>
<proteinExistence type="predicted"/>
<dbReference type="EMBL" id="CACVAU010000079">
    <property type="protein sequence ID" value="CAA6824820.1"/>
    <property type="molecule type" value="Genomic_DNA"/>
</dbReference>
<accession>A0A6S6U6D5</accession>
<name>A0A6S6U6D5_9BACT</name>
<evidence type="ECO:0008006" key="2">
    <source>
        <dbReference type="Google" id="ProtNLM"/>
    </source>
</evidence>